<sequence length="111" mass="12862">MSKITILLFHPSPANPPRLRTRKPFNFIIPNILLPTPTPKPTSNQPIFLPEITKTSNLHSCIFILRQRILAASFYHFFLNFLFLGKWSIFKQIPLPSCIKFSSPRGMLLRK</sequence>
<protein>
    <submittedName>
        <fullName evidence="1">Uncharacterized protein</fullName>
    </submittedName>
</protein>
<evidence type="ECO:0000313" key="2">
    <source>
        <dbReference type="Proteomes" id="UP001054837"/>
    </source>
</evidence>
<accession>A0AAV4MIS4</accession>
<evidence type="ECO:0000313" key="1">
    <source>
        <dbReference type="EMBL" id="GIX70694.1"/>
    </source>
</evidence>
<proteinExistence type="predicted"/>
<name>A0AAV4MIS4_9ARAC</name>
<gene>
    <name evidence="1" type="ORF">CDAR_114771</name>
</gene>
<organism evidence="1 2">
    <name type="scientific">Caerostris darwini</name>
    <dbReference type="NCBI Taxonomy" id="1538125"/>
    <lineage>
        <taxon>Eukaryota</taxon>
        <taxon>Metazoa</taxon>
        <taxon>Ecdysozoa</taxon>
        <taxon>Arthropoda</taxon>
        <taxon>Chelicerata</taxon>
        <taxon>Arachnida</taxon>
        <taxon>Araneae</taxon>
        <taxon>Araneomorphae</taxon>
        <taxon>Entelegynae</taxon>
        <taxon>Araneoidea</taxon>
        <taxon>Araneidae</taxon>
        <taxon>Caerostris</taxon>
    </lineage>
</organism>
<dbReference type="EMBL" id="BPLQ01000391">
    <property type="protein sequence ID" value="GIX70694.1"/>
    <property type="molecule type" value="Genomic_DNA"/>
</dbReference>
<keyword evidence="2" id="KW-1185">Reference proteome</keyword>
<dbReference type="AlphaFoldDB" id="A0AAV4MIS4"/>
<comment type="caution">
    <text evidence="1">The sequence shown here is derived from an EMBL/GenBank/DDBJ whole genome shotgun (WGS) entry which is preliminary data.</text>
</comment>
<reference evidence="1 2" key="1">
    <citation type="submission" date="2021-06" db="EMBL/GenBank/DDBJ databases">
        <title>Caerostris darwini draft genome.</title>
        <authorList>
            <person name="Kono N."/>
            <person name="Arakawa K."/>
        </authorList>
    </citation>
    <scope>NUCLEOTIDE SEQUENCE [LARGE SCALE GENOMIC DNA]</scope>
</reference>
<dbReference type="Proteomes" id="UP001054837">
    <property type="component" value="Unassembled WGS sequence"/>
</dbReference>